<accession>A0ABW0VJ32</accession>
<evidence type="ECO:0000313" key="2">
    <source>
        <dbReference type="Proteomes" id="UP001596066"/>
    </source>
</evidence>
<proteinExistence type="predicted"/>
<dbReference type="RefSeq" id="WP_346148309.1">
    <property type="nucleotide sequence ID" value="NZ_BAAAUA010000047.1"/>
</dbReference>
<name>A0ABW0VJ32_9ACTN</name>
<comment type="caution">
    <text evidence="1">The sequence shown here is derived from an EMBL/GenBank/DDBJ whole genome shotgun (WGS) entry which is preliminary data.</text>
</comment>
<keyword evidence="2" id="KW-1185">Reference proteome</keyword>
<gene>
    <name evidence="1" type="ORF">ACFPZF_29360</name>
</gene>
<dbReference type="Proteomes" id="UP001596066">
    <property type="component" value="Unassembled WGS sequence"/>
</dbReference>
<sequence>MSGEFTIPPPGLFTVEIINLGPVLDPPFSDTPDYRAYLPSVTTSPVAVQESSPAVDEEAARRAAELALASEDVNGHLAGRRHQLIGVGSAADNREVEYPLVVVYDYTENVVLEVGVDLQTGRVRGVARRHYQPVLSAEEERQAVELVREDGRLADHVGDPAAGAGLIVEDVNIRSPRYRHRLVDLRFGPRTRRLPAAYAIVDLTDRDVVSAGPVPQFQEGPS</sequence>
<organism evidence="1 2">
    <name type="scientific">Kitasatospora cinereorecta</name>
    <dbReference type="NCBI Taxonomy" id="285560"/>
    <lineage>
        <taxon>Bacteria</taxon>
        <taxon>Bacillati</taxon>
        <taxon>Actinomycetota</taxon>
        <taxon>Actinomycetes</taxon>
        <taxon>Kitasatosporales</taxon>
        <taxon>Streptomycetaceae</taxon>
        <taxon>Kitasatospora</taxon>
    </lineage>
</organism>
<protein>
    <submittedName>
        <fullName evidence="1">Uncharacterized protein</fullName>
    </submittedName>
</protein>
<dbReference type="EMBL" id="JBHSOC010000070">
    <property type="protein sequence ID" value="MFC5645443.1"/>
    <property type="molecule type" value="Genomic_DNA"/>
</dbReference>
<evidence type="ECO:0000313" key="1">
    <source>
        <dbReference type="EMBL" id="MFC5645443.1"/>
    </source>
</evidence>
<reference evidence="2" key="1">
    <citation type="journal article" date="2019" name="Int. J. Syst. Evol. Microbiol.">
        <title>The Global Catalogue of Microorganisms (GCM) 10K type strain sequencing project: providing services to taxonomists for standard genome sequencing and annotation.</title>
        <authorList>
            <consortium name="The Broad Institute Genomics Platform"/>
            <consortium name="The Broad Institute Genome Sequencing Center for Infectious Disease"/>
            <person name="Wu L."/>
            <person name="Ma J."/>
        </authorList>
    </citation>
    <scope>NUCLEOTIDE SEQUENCE [LARGE SCALE GENOMIC DNA]</scope>
    <source>
        <strain evidence="2">CGMCC 4.1622</strain>
    </source>
</reference>